<evidence type="ECO:0000313" key="1">
    <source>
        <dbReference type="EMBL" id="GMN69949.1"/>
    </source>
</evidence>
<name>A0AA88JDH5_FICCA</name>
<sequence length="77" mass="8745">MVVVIKMKSIGRQVPSFWFVPVHFVTENLKWGPSLPSTTSVVKRVLPTTKRPQQCWKTSLLLHFPSVGLQISLTRIS</sequence>
<reference evidence="1" key="1">
    <citation type="submission" date="2023-07" db="EMBL/GenBank/DDBJ databases">
        <title>draft genome sequence of fig (Ficus carica).</title>
        <authorList>
            <person name="Takahashi T."/>
            <person name="Nishimura K."/>
        </authorList>
    </citation>
    <scope>NUCLEOTIDE SEQUENCE</scope>
</reference>
<dbReference type="EMBL" id="BTGU01000978">
    <property type="protein sequence ID" value="GMN69949.1"/>
    <property type="molecule type" value="Genomic_DNA"/>
</dbReference>
<comment type="caution">
    <text evidence="1">The sequence shown here is derived from an EMBL/GenBank/DDBJ whole genome shotgun (WGS) entry which is preliminary data.</text>
</comment>
<gene>
    <name evidence="1" type="ORF">TIFTF001_038991</name>
</gene>
<keyword evidence="2" id="KW-1185">Reference proteome</keyword>
<evidence type="ECO:0000313" key="2">
    <source>
        <dbReference type="Proteomes" id="UP001187192"/>
    </source>
</evidence>
<organism evidence="1 2">
    <name type="scientific">Ficus carica</name>
    <name type="common">Common fig</name>
    <dbReference type="NCBI Taxonomy" id="3494"/>
    <lineage>
        <taxon>Eukaryota</taxon>
        <taxon>Viridiplantae</taxon>
        <taxon>Streptophyta</taxon>
        <taxon>Embryophyta</taxon>
        <taxon>Tracheophyta</taxon>
        <taxon>Spermatophyta</taxon>
        <taxon>Magnoliopsida</taxon>
        <taxon>eudicotyledons</taxon>
        <taxon>Gunneridae</taxon>
        <taxon>Pentapetalae</taxon>
        <taxon>rosids</taxon>
        <taxon>fabids</taxon>
        <taxon>Rosales</taxon>
        <taxon>Moraceae</taxon>
        <taxon>Ficeae</taxon>
        <taxon>Ficus</taxon>
    </lineage>
</organism>
<protein>
    <submittedName>
        <fullName evidence="1">Uncharacterized protein</fullName>
    </submittedName>
</protein>
<accession>A0AA88JDH5</accession>
<dbReference type="AlphaFoldDB" id="A0AA88JDH5"/>
<dbReference type="Proteomes" id="UP001187192">
    <property type="component" value="Unassembled WGS sequence"/>
</dbReference>
<proteinExistence type="predicted"/>